<sequence>MPLVISNGISLKPIKISKRDSFAINTDYRDPFLGKMYSSETVKSAKKKTTPKKTEPLVWPTIQYKGIVSDTKEKSKIFMLVINNQTHLMRKGQTENEIYLKEGDRESVYVKYKGQLNLILIED</sequence>
<name>A0A066WLF7_9FLAO</name>
<comment type="caution">
    <text evidence="1">The sequence shown here is derived from an EMBL/GenBank/DDBJ whole genome shotgun (WGS) entry which is preliminary data.</text>
</comment>
<dbReference type="PATRIC" id="fig|1492738.3.peg.2203"/>
<evidence type="ECO:0000313" key="1">
    <source>
        <dbReference type="EMBL" id="KDN54701.1"/>
    </source>
</evidence>
<evidence type="ECO:0000313" key="2">
    <source>
        <dbReference type="Proteomes" id="UP000027064"/>
    </source>
</evidence>
<keyword evidence="2" id="KW-1185">Reference proteome</keyword>
<dbReference type="eggNOG" id="ENOG5032WUB">
    <property type="taxonomic scope" value="Bacteria"/>
</dbReference>
<accession>A0A066WLF7</accession>
<protein>
    <submittedName>
        <fullName evidence="1">Uncharacterized protein</fullName>
    </submittedName>
</protein>
<dbReference type="Proteomes" id="UP000027064">
    <property type="component" value="Unassembled WGS sequence"/>
</dbReference>
<proteinExistence type="predicted"/>
<dbReference type="AlphaFoldDB" id="A0A066WLF7"/>
<gene>
    <name evidence="1" type="ORF">FEM21_22150</name>
</gene>
<organism evidence="1 2">
    <name type="scientific">Flavobacterium seoulense</name>
    <dbReference type="NCBI Taxonomy" id="1492738"/>
    <lineage>
        <taxon>Bacteria</taxon>
        <taxon>Pseudomonadati</taxon>
        <taxon>Bacteroidota</taxon>
        <taxon>Flavobacteriia</taxon>
        <taxon>Flavobacteriales</taxon>
        <taxon>Flavobacteriaceae</taxon>
        <taxon>Flavobacterium</taxon>
    </lineage>
</organism>
<dbReference type="STRING" id="1492738.FEM21_22150"/>
<dbReference type="EMBL" id="JNCA01000020">
    <property type="protein sequence ID" value="KDN54701.1"/>
    <property type="molecule type" value="Genomic_DNA"/>
</dbReference>
<reference evidence="1 2" key="1">
    <citation type="submission" date="2014-05" db="EMBL/GenBank/DDBJ databases">
        <title>Genome Sequence of Flavobacterium sp. EM1321.</title>
        <authorList>
            <person name="Shin S.-K."/>
            <person name="Yi H."/>
        </authorList>
    </citation>
    <scope>NUCLEOTIDE SEQUENCE [LARGE SCALE GENOMIC DNA]</scope>
    <source>
        <strain evidence="1 2">EM1321</strain>
    </source>
</reference>